<dbReference type="GO" id="GO:0004540">
    <property type="term" value="F:RNA nuclease activity"/>
    <property type="evidence" value="ECO:0007669"/>
    <property type="project" value="InterPro"/>
</dbReference>
<dbReference type="Proteomes" id="UP000289411">
    <property type="component" value="Unassembled WGS sequence"/>
</dbReference>
<dbReference type="AlphaFoldDB" id="A0A4Q2RBP0"/>
<protein>
    <submittedName>
        <fullName evidence="6">DUF86 domain-containing protein</fullName>
    </submittedName>
</protein>
<dbReference type="PANTHER" id="PTHR34139:SF1">
    <property type="entry name" value="RNASE MJ1380-RELATED"/>
    <property type="match status" value="1"/>
</dbReference>
<evidence type="ECO:0000256" key="5">
    <source>
        <dbReference type="ARBA" id="ARBA00022801"/>
    </source>
</evidence>
<comment type="caution">
    <text evidence="6">The sequence shown here is derived from an EMBL/GenBank/DDBJ whole genome shotgun (WGS) entry which is preliminary data.</text>
</comment>
<organism evidence="6 7">
    <name type="scientific">Lichenibacterium ramalinae</name>
    <dbReference type="NCBI Taxonomy" id="2316527"/>
    <lineage>
        <taxon>Bacteria</taxon>
        <taxon>Pseudomonadati</taxon>
        <taxon>Pseudomonadota</taxon>
        <taxon>Alphaproteobacteria</taxon>
        <taxon>Hyphomicrobiales</taxon>
        <taxon>Lichenihabitantaceae</taxon>
        <taxon>Lichenibacterium</taxon>
    </lineage>
</organism>
<name>A0A4Q2RBP0_9HYPH</name>
<dbReference type="Pfam" id="PF01934">
    <property type="entry name" value="HepT-like"/>
    <property type="match status" value="1"/>
</dbReference>
<accession>A0A4Q2RBP0</accession>
<evidence type="ECO:0000256" key="1">
    <source>
        <dbReference type="ARBA" id="ARBA00022553"/>
    </source>
</evidence>
<dbReference type="EMBL" id="QYBC01000016">
    <property type="protein sequence ID" value="RYB03114.1"/>
    <property type="molecule type" value="Genomic_DNA"/>
</dbReference>
<keyword evidence="1" id="KW-0597">Phosphoprotein</keyword>
<keyword evidence="2" id="KW-1277">Toxin-antitoxin system</keyword>
<dbReference type="OrthoDB" id="4829434at2"/>
<evidence type="ECO:0000313" key="7">
    <source>
        <dbReference type="Proteomes" id="UP000289411"/>
    </source>
</evidence>
<evidence type="ECO:0000256" key="3">
    <source>
        <dbReference type="ARBA" id="ARBA00022722"/>
    </source>
</evidence>
<evidence type="ECO:0000256" key="2">
    <source>
        <dbReference type="ARBA" id="ARBA00022649"/>
    </source>
</evidence>
<evidence type="ECO:0000313" key="6">
    <source>
        <dbReference type="EMBL" id="RYB03114.1"/>
    </source>
</evidence>
<dbReference type="RefSeq" id="WP_129220752.1">
    <property type="nucleotide sequence ID" value="NZ_QYBC01000016.1"/>
</dbReference>
<keyword evidence="7" id="KW-1185">Reference proteome</keyword>
<dbReference type="InterPro" id="IPR051813">
    <property type="entry name" value="HepT_RNase_toxin"/>
</dbReference>
<keyword evidence="3" id="KW-0540">Nuclease</keyword>
<dbReference type="GO" id="GO:0110001">
    <property type="term" value="C:toxin-antitoxin complex"/>
    <property type="evidence" value="ECO:0007669"/>
    <property type="project" value="InterPro"/>
</dbReference>
<dbReference type="InterPro" id="IPR008201">
    <property type="entry name" value="HepT-like"/>
</dbReference>
<evidence type="ECO:0000256" key="4">
    <source>
        <dbReference type="ARBA" id="ARBA00022741"/>
    </source>
</evidence>
<gene>
    <name evidence="6" type="ORF">D3272_18815</name>
</gene>
<keyword evidence="5" id="KW-0378">Hydrolase</keyword>
<keyword evidence="4" id="KW-0547">Nucleotide-binding</keyword>
<reference evidence="6 7" key="1">
    <citation type="submission" date="2018-09" db="EMBL/GenBank/DDBJ databases">
        <authorList>
            <person name="Grouzdev D.S."/>
            <person name="Krutkina M.S."/>
        </authorList>
    </citation>
    <scope>NUCLEOTIDE SEQUENCE [LARGE SCALE GENOMIC DNA]</scope>
    <source>
        <strain evidence="6 7">RmlP001</strain>
    </source>
</reference>
<dbReference type="GO" id="GO:0016787">
    <property type="term" value="F:hydrolase activity"/>
    <property type="evidence" value="ECO:0007669"/>
    <property type="project" value="UniProtKB-KW"/>
</dbReference>
<reference evidence="6 7" key="2">
    <citation type="submission" date="2019-02" db="EMBL/GenBank/DDBJ databases">
        <title>'Lichenibacterium ramalinii' gen. nov. sp. nov., 'Lichenibacterium minor' gen. nov. sp. nov.</title>
        <authorList>
            <person name="Pankratov T."/>
        </authorList>
    </citation>
    <scope>NUCLEOTIDE SEQUENCE [LARGE SCALE GENOMIC DNA]</scope>
    <source>
        <strain evidence="6 7">RmlP001</strain>
    </source>
</reference>
<dbReference type="PANTHER" id="PTHR34139">
    <property type="entry name" value="UPF0331 PROTEIN MJ0127"/>
    <property type="match status" value="1"/>
</dbReference>
<dbReference type="GO" id="GO:0000166">
    <property type="term" value="F:nucleotide binding"/>
    <property type="evidence" value="ECO:0007669"/>
    <property type="project" value="UniProtKB-KW"/>
</dbReference>
<sequence length="117" mass="13577">MRSDGDQYRLIHIRDNIAKAKLFVEGLSFERFRDDEKSFYAVTRALEIISEASRKLSTELKSRHPAMPWKDMAGAGSIYRHDYEDVMQQRVWYTVQEALPSLLAIVEAELAAEDRRA</sequence>
<proteinExistence type="predicted"/>